<dbReference type="InterPro" id="IPR050932">
    <property type="entry name" value="TM2D1-3-like"/>
</dbReference>
<evidence type="ECO:0000313" key="7">
    <source>
        <dbReference type="EMBL" id="RZF21322.1"/>
    </source>
</evidence>
<dbReference type="EMBL" id="QDKL01000002">
    <property type="protein sequence ID" value="RZF21322.1"/>
    <property type="molecule type" value="Genomic_DNA"/>
</dbReference>
<feature type="transmembrane region" description="Helical" evidence="5">
    <location>
        <begin position="39"/>
        <end position="59"/>
    </location>
</feature>
<comment type="caution">
    <text evidence="7">The sequence shown here is derived from an EMBL/GenBank/DDBJ whole genome shotgun (WGS) entry which is preliminary data.</text>
</comment>
<keyword evidence="2 5" id="KW-0812">Transmembrane</keyword>
<evidence type="ECO:0000256" key="3">
    <source>
        <dbReference type="ARBA" id="ARBA00022989"/>
    </source>
</evidence>
<evidence type="ECO:0000256" key="2">
    <source>
        <dbReference type="ARBA" id="ARBA00022692"/>
    </source>
</evidence>
<feature type="transmembrane region" description="Helical" evidence="5">
    <location>
        <begin position="79"/>
        <end position="96"/>
    </location>
</feature>
<name>A0ABY0IJ13_9BACT</name>
<comment type="subcellular location">
    <subcellularLocation>
        <location evidence="1">Membrane</location>
        <topology evidence="1">Multi-pass membrane protein</topology>
    </subcellularLocation>
</comment>
<keyword evidence="4 5" id="KW-0472">Membrane</keyword>
<proteinExistence type="predicted"/>
<evidence type="ECO:0000256" key="1">
    <source>
        <dbReference type="ARBA" id="ARBA00004141"/>
    </source>
</evidence>
<organism evidence="7 8">
    <name type="scientific">Halobacteriovorax vibrionivorans</name>
    <dbReference type="NCBI Taxonomy" id="2152716"/>
    <lineage>
        <taxon>Bacteria</taxon>
        <taxon>Pseudomonadati</taxon>
        <taxon>Bdellovibrionota</taxon>
        <taxon>Bacteriovoracia</taxon>
        <taxon>Bacteriovoracales</taxon>
        <taxon>Halobacteriovoraceae</taxon>
        <taxon>Halobacteriovorax</taxon>
    </lineage>
</organism>
<evidence type="ECO:0000259" key="6">
    <source>
        <dbReference type="Pfam" id="PF05154"/>
    </source>
</evidence>
<accession>A0ABY0IJ13</accession>
<keyword evidence="8" id="KW-1185">Reference proteome</keyword>
<dbReference type="RefSeq" id="WP_114706390.1">
    <property type="nucleotide sequence ID" value="NZ_QDKL01000002.1"/>
</dbReference>
<dbReference type="Pfam" id="PF05154">
    <property type="entry name" value="TM2"/>
    <property type="match status" value="2"/>
</dbReference>
<feature type="domain" description="TM2" evidence="6">
    <location>
        <begin position="77"/>
        <end position="122"/>
    </location>
</feature>
<gene>
    <name evidence="7" type="ORF">DAY19_06455</name>
</gene>
<evidence type="ECO:0000256" key="4">
    <source>
        <dbReference type="ARBA" id="ARBA00023136"/>
    </source>
</evidence>
<dbReference type="Proteomes" id="UP000443582">
    <property type="component" value="Unassembled WGS sequence"/>
</dbReference>
<reference evidence="8" key="1">
    <citation type="journal article" date="2019" name="Int. J. Syst. Evol. Microbiol.">
        <title>Halobacteriovorax valvorus sp. nov., a novel prokaryotic predator isolated from coastal seawater of China.</title>
        <authorList>
            <person name="Chen M.-X."/>
        </authorList>
    </citation>
    <scope>NUCLEOTIDE SEQUENCE [LARGE SCALE GENOMIC DNA]</scope>
    <source>
        <strain evidence="8">BL9</strain>
    </source>
</reference>
<dbReference type="PANTHER" id="PTHR21016:SF25">
    <property type="entry name" value="TM2 DOMAIN-CONTAINING PROTEIN DDB_G0277895-RELATED"/>
    <property type="match status" value="1"/>
</dbReference>
<protein>
    <submittedName>
        <fullName evidence="7">TM2 domain-containing protein</fullName>
    </submittedName>
</protein>
<feature type="domain" description="TM2" evidence="6">
    <location>
        <begin position="10"/>
        <end position="57"/>
    </location>
</feature>
<sequence length="136" mass="15814">MNQNTLPNNTHSKVMGYILWLFGFMGSHRFYYGKPVSGTIWMLTLGLFGVGWLIDIFLIPAMDEECDVRYYDGVLDYNIAWVLLTFLGVFGFHKFYQGKIIMGVLYLLTGGFFLFGILYDFWTLNEQIDEINKKGF</sequence>
<feature type="transmembrane region" description="Helical" evidence="5">
    <location>
        <begin position="103"/>
        <end position="122"/>
    </location>
</feature>
<dbReference type="PANTHER" id="PTHR21016">
    <property type="entry name" value="BETA-AMYLOID BINDING PROTEIN-RELATED"/>
    <property type="match status" value="1"/>
</dbReference>
<feature type="transmembrane region" description="Helical" evidence="5">
    <location>
        <begin position="14"/>
        <end position="32"/>
    </location>
</feature>
<evidence type="ECO:0000256" key="5">
    <source>
        <dbReference type="SAM" id="Phobius"/>
    </source>
</evidence>
<dbReference type="InterPro" id="IPR007829">
    <property type="entry name" value="TM2"/>
</dbReference>
<evidence type="ECO:0000313" key="8">
    <source>
        <dbReference type="Proteomes" id="UP000443582"/>
    </source>
</evidence>
<keyword evidence="3 5" id="KW-1133">Transmembrane helix</keyword>